<evidence type="ECO:0000256" key="1">
    <source>
        <dbReference type="ARBA" id="ARBA00023015"/>
    </source>
</evidence>
<comment type="caution">
    <text evidence="5">The sequence shown here is derived from an EMBL/GenBank/DDBJ whole genome shotgun (WGS) entry which is preliminary data.</text>
</comment>
<evidence type="ECO:0000313" key="5">
    <source>
        <dbReference type="EMBL" id="MDQ8192805.1"/>
    </source>
</evidence>
<dbReference type="PROSITE" id="PS01124">
    <property type="entry name" value="HTH_ARAC_FAMILY_2"/>
    <property type="match status" value="1"/>
</dbReference>
<sequence length="283" mass="31954">MYHFAFSMKTTMNDQALLERVDSLSQPQNFYDGVLRSSEELPNNLLIFVRKSLNQLSHLSHKPSLHERWVLVVALSGAGTLQLDQHSISIPVGHAVLIPPLRLHGYKNAEPNLRWLFVTFDWPEHAPADHSCTSIQPLCEEAKELLLCFIKTMQYSKVSGTIAAAQLLEVIRLLWSTSSQPVRHRDTLFERIYALCSAQPGISVSDVARQLGISESHLRARFRKEFGISLGRYLRQSRLRRAALWIREEGLSVQLAAERAGYPDAATFSRAFSKNLGYTPSSV</sequence>
<dbReference type="SMART" id="SM00342">
    <property type="entry name" value="HTH_ARAC"/>
    <property type="match status" value="1"/>
</dbReference>
<dbReference type="Pfam" id="PF02311">
    <property type="entry name" value="AraC_binding"/>
    <property type="match status" value="1"/>
</dbReference>
<dbReference type="Gene3D" id="1.10.10.60">
    <property type="entry name" value="Homeodomain-like"/>
    <property type="match status" value="2"/>
</dbReference>
<dbReference type="InterPro" id="IPR009057">
    <property type="entry name" value="Homeodomain-like_sf"/>
</dbReference>
<name>A0ABU1AG59_9BACT</name>
<dbReference type="EMBL" id="JARXIC010000001">
    <property type="protein sequence ID" value="MDQ8192805.1"/>
    <property type="molecule type" value="Genomic_DNA"/>
</dbReference>
<protein>
    <submittedName>
        <fullName evidence="5">AraC family transcriptional regulator</fullName>
    </submittedName>
</protein>
<accession>A0ABU1AG59</accession>
<evidence type="ECO:0000259" key="4">
    <source>
        <dbReference type="PROSITE" id="PS01124"/>
    </source>
</evidence>
<evidence type="ECO:0000313" key="6">
    <source>
        <dbReference type="Proteomes" id="UP001243717"/>
    </source>
</evidence>
<dbReference type="InterPro" id="IPR018060">
    <property type="entry name" value="HTH_AraC"/>
</dbReference>
<dbReference type="Pfam" id="PF12833">
    <property type="entry name" value="HTH_18"/>
    <property type="match status" value="1"/>
</dbReference>
<dbReference type="Gene3D" id="2.60.120.10">
    <property type="entry name" value="Jelly Rolls"/>
    <property type="match status" value="1"/>
</dbReference>
<keyword evidence="6" id="KW-1185">Reference proteome</keyword>
<evidence type="ECO:0000256" key="2">
    <source>
        <dbReference type="ARBA" id="ARBA00023125"/>
    </source>
</evidence>
<proteinExistence type="predicted"/>
<dbReference type="InterPro" id="IPR014710">
    <property type="entry name" value="RmlC-like_jellyroll"/>
</dbReference>
<keyword evidence="1" id="KW-0805">Transcription regulation</keyword>
<dbReference type="SUPFAM" id="SSF46689">
    <property type="entry name" value="Homeodomain-like"/>
    <property type="match status" value="2"/>
</dbReference>
<dbReference type="PANTHER" id="PTHR43280">
    <property type="entry name" value="ARAC-FAMILY TRANSCRIPTIONAL REGULATOR"/>
    <property type="match status" value="1"/>
</dbReference>
<dbReference type="SUPFAM" id="SSF51215">
    <property type="entry name" value="Regulatory protein AraC"/>
    <property type="match status" value="1"/>
</dbReference>
<keyword evidence="3" id="KW-0804">Transcription</keyword>
<reference evidence="5 6" key="1">
    <citation type="submission" date="2023-04" db="EMBL/GenBank/DDBJ databases">
        <title>A novel bacteria isolated from coastal sediment.</title>
        <authorList>
            <person name="Liu X.-J."/>
            <person name="Du Z.-J."/>
        </authorList>
    </citation>
    <scope>NUCLEOTIDE SEQUENCE [LARGE SCALE GENOMIC DNA]</scope>
    <source>
        <strain evidence="5 6">SDUM461004</strain>
    </source>
</reference>
<feature type="domain" description="HTH araC/xylS-type" evidence="4">
    <location>
        <begin position="186"/>
        <end position="283"/>
    </location>
</feature>
<dbReference type="PANTHER" id="PTHR43280:SF2">
    <property type="entry name" value="HTH-TYPE TRANSCRIPTIONAL REGULATOR EXSA"/>
    <property type="match status" value="1"/>
</dbReference>
<evidence type="ECO:0000256" key="3">
    <source>
        <dbReference type="ARBA" id="ARBA00023163"/>
    </source>
</evidence>
<dbReference type="InterPro" id="IPR037923">
    <property type="entry name" value="HTH-like"/>
</dbReference>
<keyword evidence="2" id="KW-0238">DNA-binding</keyword>
<dbReference type="Proteomes" id="UP001243717">
    <property type="component" value="Unassembled WGS sequence"/>
</dbReference>
<organism evidence="5 6">
    <name type="scientific">Thalassobacterium sedimentorum</name>
    <dbReference type="NCBI Taxonomy" id="3041258"/>
    <lineage>
        <taxon>Bacteria</taxon>
        <taxon>Pseudomonadati</taxon>
        <taxon>Verrucomicrobiota</taxon>
        <taxon>Opitutia</taxon>
        <taxon>Puniceicoccales</taxon>
        <taxon>Coraliomargaritaceae</taxon>
        <taxon>Thalassobacterium</taxon>
    </lineage>
</organism>
<dbReference type="InterPro" id="IPR003313">
    <property type="entry name" value="AraC-bd"/>
</dbReference>
<gene>
    <name evidence="5" type="ORF">QEH59_00110</name>
</gene>